<evidence type="ECO:0000313" key="1">
    <source>
        <dbReference type="EMBL" id="SVD60448.1"/>
    </source>
</evidence>
<organism evidence="1">
    <name type="scientific">marine metagenome</name>
    <dbReference type="NCBI Taxonomy" id="408172"/>
    <lineage>
        <taxon>unclassified sequences</taxon>
        <taxon>metagenomes</taxon>
        <taxon>ecological metagenomes</taxon>
    </lineage>
</organism>
<gene>
    <name evidence="1" type="ORF">METZ01_LOCUS413302</name>
</gene>
<accession>A0A382WQK0</accession>
<sequence>MSKIDDILGKMLAETRGIDVSRVPYAFEKRVMAHIKETPQLAVNIWAQWSQSLWRATIPCFAVMVLLAVWTGSNSTGNQPTQPMAPKLIVQSDPAEDELEAIVMLAIDFTGVDQ</sequence>
<dbReference type="AlphaFoldDB" id="A0A382WQK0"/>
<proteinExistence type="predicted"/>
<dbReference type="EMBL" id="UINC01161328">
    <property type="protein sequence ID" value="SVD60448.1"/>
    <property type="molecule type" value="Genomic_DNA"/>
</dbReference>
<protein>
    <submittedName>
        <fullName evidence="1">Uncharacterized protein</fullName>
    </submittedName>
</protein>
<name>A0A382WQK0_9ZZZZ</name>
<reference evidence="1" key="1">
    <citation type="submission" date="2018-05" db="EMBL/GenBank/DDBJ databases">
        <authorList>
            <person name="Lanie J.A."/>
            <person name="Ng W.-L."/>
            <person name="Kazmierczak K.M."/>
            <person name="Andrzejewski T.M."/>
            <person name="Davidsen T.M."/>
            <person name="Wayne K.J."/>
            <person name="Tettelin H."/>
            <person name="Glass J.I."/>
            <person name="Rusch D."/>
            <person name="Podicherti R."/>
            <person name="Tsui H.-C.T."/>
            <person name="Winkler M.E."/>
        </authorList>
    </citation>
    <scope>NUCLEOTIDE SEQUENCE</scope>
</reference>